<evidence type="ECO:0000313" key="5">
    <source>
        <dbReference type="EMBL" id="TFF64591.1"/>
    </source>
</evidence>
<evidence type="ECO:0000313" key="6">
    <source>
        <dbReference type="Proteomes" id="UP000297454"/>
    </source>
</evidence>
<dbReference type="PANTHER" id="PTHR42939:SF1">
    <property type="entry name" value="ABC TRANSPORTER ATP-BINDING PROTEIN ALBC-RELATED"/>
    <property type="match status" value="1"/>
</dbReference>
<dbReference type="AlphaFoldDB" id="A0A4V3IY45"/>
<dbReference type="GO" id="GO:0005524">
    <property type="term" value="F:ATP binding"/>
    <property type="evidence" value="ECO:0007669"/>
    <property type="project" value="UniProtKB-KW"/>
</dbReference>
<keyword evidence="2" id="KW-0547">Nucleotide-binding</keyword>
<proteinExistence type="predicted"/>
<dbReference type="PROSITE" id="PS00211">
    <property type="entry name" value="ABC_TRANSPORTER_1"/>
    <property type="match status" value="1"/>
</dbReference>
<dbReference type="InterPro" id="IPR017871">
    <property type="entry name" value="ABC_transporter-like_CS"/>
</dbReference>
<evidence type="ECO:0000256" key="1">
    <source>
        <dbReference type="ARBA" id="ARBA00022448"/>
    </source>
</evidence>
<name>A0A4V3IY45_9FIRM</name>
<evidence type="ECO:0000256" key="3">
    <source>
        <dbReference type="ARBA" id="ARBA00022840"/>
    </source>
</evidence>
<reference evidence="5 6" key="1">
    <citation type="submission" date="2019-01" db="EMBL/GenBank/DDBJ databases">
        <title>Draft Genome Sequences of Helcococcus ovis Strains Isolated from the Uterus and Vagina of Dairy Cows with Metritis.</title>
        <authorList>
            <person name="Cunha F."/>
            <person name="Jeon S.J."/>
            <person name="Kutzer P."/>
            <person name="Galvao K.N."/>
        </authorList>
    </citation>
    <scope>NUCLEOTIDE SEQUENCE [LARGE SCALE GENOMIC DNA]</scope>
    <source>
        <strain evidence="5 6">KG-37</strain>
    </source>
</reference>
<dbReference type="Proteomes" id="UP000297454">
    <property type="component" value="Unassembled WGS sequence"/>
</dbReference>
<protein>
    <submittedName>
        <fullName evidence="5">ABC transporter ATP-binding protein</fullName>
    </submittedName>
</protein>
<comment type="caution">
    <text evidence="5">The sequence shown here is derived from an EMBL/GenBank/DDBJ whole genome shotgun (WGS) entry which is preliminary data.</text>
</comment>
<dbReference type="InterPro" id="IPR003439">
    <property type="entry name" value="ABC_transporter-like_ATP-bd"/>
</dbReference>
<organism evidence="5 6">
    <name type="scientific">Helcococcus ovis</name>
    <dbReference type="NCBI Taxonomy" id="72026"/>
    <lineage>
        <taxon>Bacteria</taxon>
        <taxon>Bacillati</taxon>
        <taxon>Bacillota</taxon>
        <taxon>Tissierellia</taxon>
        <taxon>Tissierellales</taxon>
        <taxon>Peptoniphilaceae</taxon>
        <taxon>Helcococcus</taxon>
    </lineage>
</organism>
<dbReference type="RefSeq" id="WP_134744577.1">
    <property type="nucleotide sequence ID" value="NZ_JBFNFK010000002.1"/>
</dbReference>
<dbReference type="EMBL" id="SCFR01000033">
    <property type="protein sequence ID" value="TFF64591.1"/>
    <property type="molecule type" value="Genomic_DNA"/>
</dbReference>
<dbReference type="InterPro" id="IPR027417">
    <property type="entry name" value="P-loop_NTPase"/>
</dbReference>
<dbReference type="InterPro" id="IPR003593">
    <property type="entry name" value="AAA+_ATPase"/>
</dbReference>
<dbReference type="GO" id="GO:0016887">
    <property type="term" value="F:ATP hydrolysis activity"/>
    <property type="evidence" value="ECO:0007669"/>
    <property type="project" value="InterPro"/>
</dbReference>
<dbReference type="SUPFAM" id="SSF52540">
    <property type="entry name" value="P-loop containing nucleoside triphosphate hydrolases"/>
    <property type="match status" value="1"/>
</dbReference>
<accession>A0A4V3IY45</accession>
<keyword evidence="6" id="KW-1185">Reference proteome</keyword>
<feature type="domain" description="ABC transporter" evidence="4">
    <location>
        <begin position="4"/>
        <end position="211"/>
    </location>
</feature>
<sequence length="212" mass="23717">MNDLVIKNLNKNIKGVNILNDINLSLDAGNIYGFVGVNGSGKTMLFRAISGLINVDSGSIEIFGEKIGKDVSFPSSIGIVIDSNGFWEDLTGFENLKKLSYIKKISTEQDIINSLEKVGLSYKDNRIYKKYSLGMKQRLSIAQAIFENPRLLIFDEPTNALDEDGIQLFYKILQDFKKNGAIILIASHNKSDIEIFSDRIFRLNDGKISEVK</sequence>
<dbReference type="CDD" id="cd03230">
    <property type="entry name" value="ABC_DR_subfamily_A"/>
    <property type="match status" value="1"/>
</dbReference>
<gene>
    <name evidence="5" type="ORF">EQF91_07495</name>
</gene>
<evidence type="ECO:0000256" key="2">
    <source>
        <dbReference type="ARBA" id="ARBA00022741"/>
    </source>
</evidence>
<dbReference type="InterPro" id="IPR051782">
    <property type="entry name" value="ABC_Transporter_VariousFunc"/>
</dbReference>
<dbReference type="SMART" id="SM00382">
    <property type="entry name" value="AAA"/>
    <property type="match status" value="1"/>
</dbReference>
<dbReference type="PANTHER" id="PTHR42939">
    <property type="entry name" value="ABC TRANSPORTER ATP-BINDING PROTEIN ALBC-RELATED"/>
    <property type="match status" value="1"/>
</dbReference>
<keyword evidence="3 5" id="KW-0067">ATP-binding</keyword>
<dbReference type="PROSITE" id="PS50893">
    <property type="entry name" value="ABC_TRANSPORTER_2"/>
    <property type="match status" value="1"/>
</dbReference>
<keyword evidence="1" id="KW-0813">Transport</keyword>
<dbReference type="Pfam" id="PF00005">
    <property type="entry name" value="ABC_tran"/>
    <property type="match status" value="1"/>
</dbReference>
<evidence type="ECO:0000259" key="4">
    <source>
        <dbReference type="PROSITE" id="PS50893"/>
    </source>
</evidence>
<dbReference type="Gene3D" id="3.40.50.300">
    <property type="entry name" value="P-loop containing nucleotide triphosphate hydrolases"/>
    <property type="match status" value="1"/>
</dbReference>